<gene>
    <name evidence="3" type="ORF">ENU66_08515</name>
</gene>
<dbReference type="PANTHER" id="PTHR47505">
    <property type="entry name" value="DNA UTILIZATION PROTEIN YHGH"/>
    <property type="match status" value="1"/>
</dbReference>
<dbReference type="InterPro" id="IPR051910">
    <property type="entry name" value="ComF/GntX_DNA_util-trans"/>
</dbReference>
<proteinExistence type="inferred from homology"/>
<dbReference type="InterPro" id="IPR029057">
    <property type="entry name" value="PRTase-like"/>
</dbReference>
<name>A0A7V4E558_UNCW3</name>
<dbReference type="AlphaFoldDB" id="A0A7V4E558"/>
<reference evidence="3" key="1">
    <citation type="journal article" date="2020" name="mSystems">
        <title>Genome- and Community-Level Interaction Insights into Carbon Utilization and Element Cycling Functions of Hydrothermarchaeota in Hydrothermal Sediment.</title>
        <authorList>
            <person name="Zhou Z."/>
            <person name="Liu Y."/>
            <person name="Xu W."/>
            <person name="Pan J."/>
            <person name="Luo Z.H."/>
            <person name="Li M."/>
        </authorList>
    </citation>
    <scope>NUCLEOTIDE SEQUENCE [LARGE SCALE GENOMIC DNA]</scope>
    <source>
        <strain evidence="3">SpSt-69</strain>
    </source>
</reference>
<comment type="caution">
    <text evidence="3">The sequence shown here is derived from an EMBL/GenBank/DDBJ whole genome shotgun (WGS) entry which is preliminary data.</text>
</comment>
<dbReference type="Gene3D" id="3.40.50.2020">
    <property type="match status" value="1"/>
</dbReference>
<organism evidence="3">
    <name type="scientific">candidate division WOR-3 bacterium</name>
    <dbReference type="NCBI Taxonomy" id="2052148"/>
    <lineage>
        <taxon>Bacteria</taxon>
        <taxon>Bacteria division WOR-3</taxon>
    </lineage>
</organism>
<evidence type="ECO:0000256" key="1">
    <source>
        <dbReference type="ARBA" id="ARBA00008007"/>
    </source>
</evidence>
<evidence type="ECO:0000259" key="2">
    <source>
        <dbReference type="Pfam" id="PF00156"/>
    </source>
</evidence>
<dbReference type="SUPFAM" id="SSF53271">
    <property type="entry name" value="PRTase-like"/>
    <property type="match status" value="1"/>
</dbReference>
<accession>A0A7V4E558</accession>
<protein>
    <submittedName>
        <fullName evidence="3">ComF family protein</fullName>
    </submittedName>
</protein>
<dbReference type="CDD" id="cd06223">
    <property type="entry name" value="PRTases_typeI"/>
    <property type="match status" value="1"/>
</dbReference>
<feature type="domain" description="Phosphoribosyltransferase" evidence="2">
    <location>
        <begin position="54"/>
        <end position="133"/>
    </location>
</feature>
<dbReference type="EMBL" id="DTDJ01000051">
    <property type="protein sequence ID" value="HGL18355.1"/>
    <property type="molecule type" value="Genomic_DNA"/>
</dbReference>
<dbReference type="InterPro" id="IPR000836">
    <property type="entry name" value="PRTase_dom"/>
</dbReference>
<sequence length="146" mass="17059">MQKLIEEFKYGKRKEVAHYFSRFLSGFSLNYDFIIPVPLHPVRFRERGFNQSELIAESLSRAYDIPLMKKGIRRVKYTVQQANLTRNERLQNLSGAFYVKNLERFKDKKILLIDDVYTTGATIENLARAFKNFPSQVDGFVIASKV</sequence>
<evidence type="ECO:0000313" key="3">
    <source>
        <dbReference type="EMBL" id="HGL18355.1"/>
    </source>
</evidence>
<dbReference type="Pfam" id="PF00156">
    <property type="entry name" value="Pribosyltran"/>
    <property type="match status" value="1"/>
</dbReference>
<comment type="similarity">
    <text evidence="1">Belongs to the ComF/GntX family.</text>
</comment>
<dbReference type="PANTHER" id="PTHR47505:SF1">
    <property type="entry name" value="DNA UTILIZATION PROTEIN YHGH"/>
    <property type="match status" value="1"/>
</dbReference>